<reference evidence="7" key="2">
    <citation type="journal article" date="2017" name="PLoS ONE">
        <title>Genomic and phenotypic characterisation of fluoroquinolone resistance mechanisms in Enterobacteriaceae in Durban, South Africa.</title>
        <authorList>
            <person name="Osei Sekyere J."/>
            <person name="Amoako D.G."/>
        </authorList>
    </citation>
    <scope>NUCLEOTIDE SEQUENCE</scope>
    <source>
        <strain evidence="7">945174350</strain>
    </source>
</reference>
<dbReference type="AlphaFoldDB" id="A0A0J5CVA3"/>
<organism evidence="7 9">
    <name type="scientific">Serratia marcescens</name>
    <dbReference type="NCBI Taxonomy" id="615"/>
    <lineage>
        <taxon>Bacteria</taxon>
        <taxon>Pseudomonadati</taxon>
        <taxon>Pseudomonadota</taxon>
        <taxon>Gammaproteobacteria</taxon>
        <taxon>Enterobacterales</taxon>
        <taxon>Yersiniaceae</taxon>
        <taxon>Serratia</taxon>
    </lineage>
</organism>
<evidence type="ECO:0000313" key="9">
    <source>
        <dbReference type="Proteomes" id="UP000050489"/>
    </source>
</evidence>
<evidence type="ECO:0000313" key="8">
    <source>
        <dbReference type="EMBL" id="PYA54810.1"/>
    </source>
</evidence>
<proteinExistence type="inferred from homology"/>
<feature type="domain" description="Metallo-beta-lactamase" evidence="6">
    <location>
        <begin position="31"/>
        <end position="264"/>
    </location>
</feature>
<reference evidence="9" key="1">
    <citation type="submission" date="2016-04" db="EMBL/GenBank/DDBJ databases">
        <authorList>
            <person name="Osei Sekyere J."/>
            <person name="Sivertsen A."/>
            <person name="Pedersen A.T."/>
            <person name="Sundsfjord A."/>
        </authorList>
    </citation>
    <scope>NUCLEOTIDE SEQUENCE [LARGE SCALE GENOMIC DNA]</scope>
    <source>
        <strain evidence="9">945174350</strain>
    </source>
</reference>
<dbReference type="EMBL" id="QJQB01000616">
    <property type="protein sequence ID" value="PYA54810.1"/>
    <property type="molecule type" value="Genomic_DNA"/>
</dbReference>
<dbReference type="Proteomes" id="UP000247823">
    <property type="component" value="Unassembled WGS sequence"/>
</dbReference>
<dbReference type="InterPro" id="IPR051013">
    <property type="entry name" value="MBL_superfamily_lactonases"/>
</dbReference>
<dbReference type="CDD" id="cd07730">
    <property type="entry name" value="metallo-hydrolase-like_MBL-fold"/>
    <property type="match status" value="1"/>
</dbReference>
<dbReference type="InterPro" id="IPR036866">
    <property type="entry name" value="RibonucZ/Hydroxyglut_hydro"/>
</dbReference>
<evidence type="ECO:0000256" key="3">
    <source>
        <dbReference type="ARBA" id="ARBA00022723"/>
    </source>
</evidence>
<evidence type="ECO:0000313" key="7">
    <source>
        <dbReference type="EMBL" id="OCO84856.1"/>
    </source>
</evidence>
<comment type="cofactor">
    <cofactor evidence="1">
        <name>Zn(2+)</name>
        <dbReference type="ChEBI" id="CHEBI:29105"/>
    </cofactor>
</comment>
<keyword evidence="3" id="KW-0479">Metal-binding</keyword>
<dbReference type="PANTHER" id="PTHR42978:SF2">
    <property type="entry name" value="102 KBASES UNSTABLE REGION: FROM 1 TO 119443"/>
    <property type="match status" value="1"/>
</dbReference>
<dbReference type="Proteomes" id="UP000050489">
    <property type="component" value="Unassembled WGS sequence"/>
</dbReference>
<reference evidence="8" key="5">
    <citation type="submission" date="2018-06" db="EMBL/GenBank/DDBJ databases">
        <authorList>
            <person name="Martins R.C."/>
            <person name="Perdigao-Neto L.V."/>
            <person name="Costa S.F."/>
            <person name="Levin A.S.S."/>
        </authorList>
    </citation>
    <scope>NUCLEOTIDE SEQUENCE</scope>
    <source>
        <strain evidence="8">1283</strain>
    </source>
</reference>
<name>A0A0J5CVA3_SERMA</name>
<dbReference type="InterPro" id="IPR001279">
    <property type="entry name" value="Metallo-B-lactamas"/>
</dbReference>
<evidence type="ECO:0000259" key="6">
    <source>
        <dbReference type="SMART" id="SM00849"/>
    </source>
</evidence>
<dbReference type="EMBL" id="LJEX02000093">
    <property type="protein sequence ID" value="OCO84856.1"/>
    <property type="molecule type" value="Genomic_DNA"/>
</dbReference>
<sequence length="268" mass="29612">MAKVTVFEVGYCTHIGCMALRGAGFRVCKFPARAYLLEVGQRRWLWDTGYAHYFQQHTQSGVFSLYRRMTPVYFDPAESLAHQLREAGYAEGDIQALIVSHFHADHIAGLQDFSHLDFICSGEGWQQTRGLRGFAALKRAFIPGLIPADFESRLQFMEAFPSVALPALLAPFDRGYALPGSEGQIVLVPLPGHAAGHIGAFILTDAGWTLLASDAAWSPQSYQTLRGPSRLANLVMDDAVAYTRTLERLNQLWAGGQVNILLCHEGDL</sequence>
<dbReference type="PANTHER" id="PTHR42978">
    <property type="entry name" value="QUORUM-QUENCHING LACTONASE YTNP-RELATED-RELATED"/>
    <property type="match status" value="1"/>
</dbReference>
<dbReference type="RefSeq" id="WP_038876996.1">
    <property type="nucleotide sequence ID" value="NZ_CABMHU010000130.1"/>
</dbReference>
<reference evidence="8 10" key="4">
    <citation type="submission" date="2018-06" db="EMBL/GenBank/DDBJ databases">
        <title>Serratia marcescens genome sequencing and assembly.</title>
        <authorList>
            <person name="Martins R.C.R."/>
            <person name="Perdigao-Neto L.V."/>
            <person name="Costa S.F."/>
            <person name="Levin A.S.S."/>
        </authorList>
    </citation>
    <scope>NUCLEOTIDE SEQUENCE [LARGE SCALE GENOMIC DNA]</scope>
    <source>
        <strain evidence="8 10">1283</strain>
    </source>
</reference>
<comment type="similarity">
    <text evidence="2">Belongs to the metallo-beta-lactamase superfamily.</text>
</comment>
<evidence type="ECO:0000256" key="5">
    <source>
        <dbReference type="ARBA" id="ARBA00022833"/>
    </source>
</evidence>
<evidence type="ECO:0000256" key="4">
    <source>
        <dbReference type="ARBA" id="ARBA00022801"/>
    </source>
</evidence>
<gene>
    <name evidence="7" type="ORF">AN695_0214925</name>
    <name evidence="8" type="ORF">DMW51_27460</name>
</gene>
<dbReference type="SMART" id="SM00849">
    <property type="entry name" value="Lactamase_B"/>
    <property type="match status" value="1"/>
</dbReference>
<dbReference type="GO" id="GO:0016787">
    <property type="term" value="F:hydrolase activity"/>
    <property type="evidence" value="ECO:0007669"/>
    <property type="project" value="UniProtKB-KW"/>
</dbReference>
<dbReference type="Pfam" id="PF00753">
    <property type="entry name" value="Lactamase_B"/>
    <property type="match status" value="1"/>
</dbReference>
<evidence type="ECO:0000256" key="1">
    <source>
        <dbReference type="ARBA" id="ARBA00001947"/>
    </source>
</evidence>
<accession>A0A0J5CVA3</accession>
<evidence type="ECO:0000256" key="2">
    <source>
        <dbReference type="ARBA" id="ARBA00007749"/>
    </source>
</evidence>
<dbReference type="SUPFAM" id="SSF56281">
    <property type="entry name" value="Metallo-hydrolase/oxidoreductase"/>
    <property type="match status" value="1"/>
</dbReference>
<keyword evidence="5" id="KW-0862">Zinc</keyword>
<evidence type="ECO:0000313" key="10">
    <source>
        <dbReference type="Proteomes" id="UP000247823"/>
    </source>
</evidence>
<dbReference type="Gene3D" id="3.60.15.10">
    <property type="entry name" value="Ribonuclease Z/Hydroxyacylglutathione hydrolase-like"/>
    <property type="match status" value="1"/>
</dbReference>
<protein>
    <submittedName>
        <fullName evidence="7">MBL fold metallo-hydrolase</fullName>
    </submittedName>
</protein>
<reference evidence="10" key="3">
    <citation type="submission" date="2018-06" db="EMBL/GenBank/DDBJ databases">
        <title>Serratia marcescens genome sequencing and assembly.</title>
        <authorList>
            <person name="Martins R.C."/>
            <person name="Perdigao-Neto L.V."/>
            <person name="Costa S.F."/>
            <person name="Levin A.S.S."/>
        </authorList>
    </citation>
    <scope>NUCLEOTIDE SEQUENCE [LARGE SCALE GENOMIC DNA]</scope>
    <source>
        <strain evidence="10">1283</strain>
    </source>
</reference>
<keyword evidence="10" id="KW-1185">Reference proteome</keyword>
<comment type="caution">
    <text evidence="7">The sequence shown here is derived from an EMBL/GenBank/DDBJ whole genome shotgun (WGS) entry which is preliminary data.</text>
</comment>
<keyword evidence="4 7" id="KW-0378">Hydrolase</keyword>
<dbReference type="GO" id="GO:0046872">
    <property type="term" value="F:metal ion binding"/>
    <property type="evidence" value="ECO:0007669"/>
    <property type="project" value="UniProtKB-KW"/>
</dbReference>